<dbReference type="Pfam" id="PF07470">
    <property type="entry name" value="Glyco_hydro_88"/>
    <property type="match status" value="1"/>
</dbReference>
<name>A0A159Z6T6_9RHOB</name>
<dbReference type="RefSeq" id="WP_066815943.1">
    <property type="nucleotide sequence ID" value="NZ_CP012661.1"/>
</dbReference>
<organism evidence="2 3">
    <name type="scientific">Frigidibacter mobilis</name>
    <dbReference type="NCBI Taxonomy" id="1335048"/>
    <lineage>
        <taxon>Bacteria</taxon>
        <taxon>Pseudomonadati</taxon>
        <taxon>Pseudomonadota</taxon>
        <taxon>Alphaproteobacteria</taxon>
        <taxon>Rhodobacterales</taxon>
        <taxon>Paracoccaceae</taxon>
        <taxon>Frigidibacter</taxon>
    </lineage>
</organism>
<accession>A0A159Z6T6</accession>
<dbReference type="Proteomes" id="UP000076128">
    <property type="component" value="Chromosome"/>
</dbReference>
<dbReference type="GO" id="GO:0016740">
    <property type="term" value="F:transferase activity"/>
    <property type="evidence" value="ECO:0007669"/>
    <property type="project" value="UniProtKB-KW"/>
</dbReference>
<keyword evidence="1" id="KW-0378">Hydrolase</keyword>
<keyword evidence="3" id="KW-1185">Reference proteome</keyword>
<dbReference type="Gene3D" id="1.50.10.10">
    <property type="match status" value="1"/>
</dbReference>
<dbReference type="SUPFAM" id="SSF48208">
    <property type="entry name" value="Six-hairpin glycosidases"/>
    <property type="match status" value="1"/>
</dbReference>
<gene>
    <name evidence="2" type="ORF">AKL17_3865</name>
</gene>
<dbReference type="InterPro" id="IPR010905">
    <property type="entry name" value="Glyco_hydro_88"/>
</dbReference>
<dbReference type="EMBL" id="CP012661">
    <property type="protein sequence ID" value="AMY71087.1"/>
    <property type="molecule type" value="Genomic_DNA"/>
</dbReference>
<dbReference type="OrthoDB" id="6381507at2"/>
<dbReference type="InterPro" id="IPR012341">
    <property type="entry name" value="6hp_glycosidase-like_sf"/>
</dbReference>
<dbReference type="KEGG" id="daa:AKL17_3865"/>
<dbReference type="GO" id="GO:0005975">
    <property type="term" value="P:carbohydrate metabolic process"/>
    <property type="evidence" value="ECO:0007669"/>
    <property type="project" value="InterPro"/>
</dbReference>
<evidence type="ECO:0000256" key="1">
    <source>
        <dbReference type="ARBA" id="ARBA00022801"/>
    </source>
</evidence>
<dbReference type="PATRIC" id="fig|1335048.3.peg.4006"/>
<dbReference type="InterPro" id="IPR008928">
    <property type="entry name" value="6-hairpin_glycosidase_sf"/>
</dbReference>
<dbReference type="PANTHER" id="PTHR33886:SF8">
    <property type="entry name" value="UNSATURATED RHAMNOGALACTURONAN HYDROLASE (EUROFUNG)"/>
    <property type="match status" value="1"/>
</dbReference>
<dbReference type="AlphaFoldDB" id="A0A159Z6T6"/>
<evidence type="ECO:0000313" key="3">
    <source>
        <dbReference type="Proteomes" id="UP000076128"/>
    </source>
</evidence>
<dbReference type="GO" id="GO:0016787">
    <property type="term" value="F:hydrolase activity"/>
    <property type="evidence" value="ECO:0007669"/>
    <property type="project" value="UniProtKB-KW"/>
</dbReference>
<evidence type="ECO:0000313" key="2">
    <source>
        <dbReference type="EMBL" id="AMY71087.1"/>
    </source>
</evidence>
<reference evidence="2 3" key="1">
    <citation type="submission" date="2015-09" db="EMBL/GenBank/DDBJ databases">
        <title>Complete genome sequence of Defluviimonas alba cai42t isolated from an oilfield in Xinjiang.</title>
        <authorList>
            <person name="Geng S."/>
            <person name="Pan X."/>
            <person name="Wu X."/>
        </authorList>
    </citation>
    <scope>NUCLEOTIDE SEQUENCE [LARGE SCALE GENOMIC DNA]</scope>
    <source>
        <strain evidence="3">cai42</strain>
    </source>
</reference>
<proteinExistence type="predicted"/>
<dbReference type="STRING" id="1335048.AKL17_3865"/>
<sequence length="359" mass="38738">MPLLAYADAYARDYAPYKGGAWCYEDGCLYRGLVLLHQATGQVRWLDHLLRLTRPQITADGALAGYDPQEFNIDNILAGRCLFHLHRQTGDARYLVAAERLAAQLARHPRTAAGNYWHKAIYPDQVWLDGLYMGLPFQIEWGQQTGDTALVEDAVAQMLGALDLARMPSGLYAHGYDATRRQAWANPVTGQSPALWSRALGWLAMALADSCDLLGAEAPPALAAALADLLNRMEPLATANHLWLQVPDQPDLPGNYEESSASAMFAYAGLVAARLGIADRVGPATLDALQGRLQFDPKAGRHRLPGICAVAGLGGNGPRRDGTPAYYVSEPVVSDDPKGSGPLLMGAAEHHRAALQPAI</sequence>
<dbReference type="InterPro" id="IPR052043">
    <property type="entry name" value="PolySaccharide_Degr_Enz"/>
</dbReference>
<keyword evidence="2" id="KW-0808">Transferase</keyword>
<dbReference type="PANTHER" id="PTHR33886">
    <property type="entry name" value="UNSATURATED RHAMNOGALACTURONAN HYDROLASE (EUROFUNG)"/>
    <property type="match status" value="1"/>
</dbReference>
<protein>
    <submittedName>
        <fullName evidence="2">Di-trans,poly-cis-decaprenylcistransferase</fullName>
    </submittedName>
</protein>